<dbReference type="EMBL" id="MN739886">
    <property type="protein sequence ID" value="QHT76003.1"/>
    <property type="molecule type" value="Genomic_DNA"/>
</dbReference>
<dbReference type="AlphaFoldDB" id="A0A6C0H7L3"/>
<name>A0A6C0H7L3_9ZZZZ</name>
<sequence>MGNRSTKSQRIIYNPVIVIKSETTENKKIVLTSKQIIQIEKYIYDSYCQSSTNFPPFEFNKTYFNINFTFRITHSFLNNNNYKLLYLENKIFYKYKVLKHYNNVKQIFNDINNFENIFVYYNDEIIDKIEYEYQLKYKEIATKNANDVKEIIKNL</sequence>
<reference evidence="1" key="1">
    <citation type="journal article" date="2020" name="Nature">
        <title>Giant virus diversity and host interactions through global metagenomics.</title>
        <authorList>
            <person name="Schulz F."/>
            <person name="Roux S."/>
            <person name="Paez-Espino D."/>
            <person name="Jungbluth S."/>
            <person name="Walsh D.A."/>
            <person name="Denef V.J."/>
            <person name="McMahon K.D."/>
            <person name="Konstantinidis K.T."/>
            <person name="Eloe-Fadrosh E.A."/>
            <person name="Kyrpides N.C."/>
            <person name="Woyke T."/>
        </authorList>
    </citation>
    <scope>NUCLEOTIDE SEQUENCE</scope>
    <source>
        <strain evidence="1">GVMAG-M-3300023179-71</strain>
    </source>
</reference>
<protein>
    <submittedName>
        <fullName evidence="1">Uncharacterized protein</fullName>
    </submittedName>
</protein>
<evidence type="ECO:0000313" key="1">
    <source>
        <dbReference type="EMBL" id="QHT76003.1"/>
    </source>
</evidence>
<proteinExistence type="predicted"/>
<accession>A0A6C0H7L3</accession>
<organism evidence="1">
    <name type="scientific">viral metagenome</name>
    <dbReference type="NCBI Taxonomy" id="1070528"/>
    <lineage>
        <taxon>unclassified sequences</taxon>
        <taxon>metagenomes</taxon>
        <taxon>organismal metagenomes</taxon>
    </lineage>
</organism>